<dbReference type="AlphaFoldDB" id="A0A2A6D6D3"/>
<accession>A0A2A6D6D3</accession>
<protein>
    <submittedName>
        <fullName evidence="1">Uncharacterized protein</fullName>
    </submittedName>
</protein>
<reference evidence="1" key="1">
    <citation type="submission" date="2017-08" db="EMBL/GenBank/DDBJ databases">
        <title>Whole genome sequencing of Salmonella enterica.</title>
        <authorList>
            <person name="Bell R."/>
            <person name="Levy K."/>
        </authorList>
    </citation>
    <scope>NUCLEOTIDE SEQUENCE [LARGE SCALE GENOMIC DNA]</scope>
    <source>
        <strain evidence="1">CFSAN060805</strain>
    </source>
</reference>
<comment type="caution">
    <text evidence="1">The sequence shown here is derived from an EMBL/GenBank/DDBJ whole genome shotgun (WGS) entry which is preliminary data.</text>
</comment>
<sequence length="206" mass="23014">MAIMKTQRFLIATEGTFDGRQISAEAIRSVLVNFIAGGMTLPVVYDFYDWSPALSEVVALAVDSDGEKMHLYAEVFATEELQQMAARHVDYFLVPAILSINECDTTACLVSVGLTKDPLIPGLDKMQFCSANHSYRVFSKPKNEGGICSQQKVNAGKKMHLARYYHHGAHAGNVRYEIEGWGMNSPVREAEIKRRLHEFISNLQVD</sequence>
<evidence type="ECO:0000313" key="1">
    <source>
        <dbReference type="EMBL" id="PDN82075.1"/>
    </source>
</evidence>
<dbReference type="Proteomes" id="UP000873581">
    <property type="component" value="Unassembled WGS sequence"/>
</dbReference>
<gene>
    <name evidence="1" type="ORF">CIC26_20120</name>
</gene>
<organism evidence="1">
    <name type="scientific">Salmonella enterica</name>
    <name type="common">Salmonella choleraesuis</name>
    <dbReference type="NCBI Taxonomy" id="28901"/>
    <lineage>
        <taxon>Bacteria</taxon>
        <taxon>Pseudomonadati</taxon>
        <taxon>Pseudomonadota</taxon>
        <taxon>Gammaproteobacteria</taxon>
        <taxon>Enterobacterales</taxon>
        <taxon>Enterobacteriaceae</taxon>
        <taxon>Salmonella</taxon>
    </lineage>
</organism>
<proteinExistence type="predicted"/>
<dbReference type="EMBL" id="NPLM01000009">
    <property type="protein sequence ID" value="PDN82075.1"/>
    <property type="molecule type" value="Genomic_DNA"/>
</dbReference>
<name>A0A2A6D6D3_SALER</name>